<keyword evidence="3" id="KW-1185">Reference proteome</keyword>
<gene>
    <name evidence="2" type="ORF">AOQ84DRAFT_351802</name>
</gene>
<protein>
    <submittedName>
        <fullName evidence="2">Uncharacterized protein</fullName>
    </submittedName>
</protein>
<organism evidence="2 3">
    <name type="scientific">Glonium stellatum</name>
    <dbReference type="NCBI Taxonomy" id="574774"/>
    <lineage>
        <taxon>Eukaryota</taxon>
        <taxon>Fungi</taxon>
        <taxon>Dikarya</taxon>
        <taxon>Ascomycota</taxon>
        <taxon>Pezizomycotina</taxon>
        <taxon>Dothideomycetes</taxon>
        <taxon>Pleosporomycetidae</taxon>
        <taxon>Gloniales</taxon>
        <taxon>Gloniaceae</taxon>
        <taxon>Glonium</taxon>
    </lineage>
</organism>
<evidence type="ECO:0000313" key="3">
    <source>
        <dbReference type="Proteomes" id="UP000250140"/>
    </source>
</evidence>
<feature type="transmembrane region" description="Helical" evidence="1">
    <location>
        <begin position="20"/>
        <end position="40"/>
    </location>
</feature>
<evidence type="ECO:0000256" key="1">
    <source>
        <dbReference type="SAM" id="Phobius"/>
    </source>
</evidence>
<evidence type="ECO:0000313" key="2">
    <source>
        <dbReference type="EMBL" id="OCL13853.1"/>
    </source>
</evidence>
<dbReference type="OrthoDB" id="10338797at2759"/>
<proteinExistence type="predicted"/>
<keyword evidence="1" id="KW-0812">Transmembrane</keyword>
<dbReference type="AlphaFoldDB" id="A0A8E2FBF3"/>
<accession>A0A8E2FBF3</accession>
<name>A0A8E2FBF3_9PEZI</name>
<dbReference type="EMBL" id="KV748663">
    <property type="protein sequence ID" value="OCL13853.1"/>
    <property type="molecule type" value="Genomic_DNA"/>
</dbReference>
<keyword evidence="1" id="KW-0472">Membrane</keyword>
<reference evidence="2 3" key="1">
    <citation type="journal article" date="2016" name="Nat. Commun.">
        <title>Ectomycorrhizal ecology is imprinted in the genome of the dominant symbiotic fungus Cenococcum geophilum.</title>
        <authorList>
            <consortium name="DOE Joint Genome Institute"/>
            <person name="Peter M."/>
            <person name="Kohler A."/>
            <person name="Ohm R.A."/>
            <person name="Kuo A."/>
            <person name="Krutzmann J."/>
            <person name="Morin E."/>
            <person name="Arend M."/>
            <person name="Barry K.W."/>
            <person name="Binder M."/>
            <person name="Choi C."/>
            <person name="Clum A."/>
            <person name="Copeland A."/>
            <person name="Grisel N."/>
            <person name="Haridas S."/>
            <person name="Kipfer T."/>
            <person name="LaButti K."/>
            <person name="Lindquist E."/>
            <person name="Lipzen A."/>
            <person name="Maire R."/>
            <person name="Meier B."/>
            <person name="Mihaltcheva S."/>
            <person name="Molinier V."/>
            <person name="Murat C."/>
            <person name="Poggeler S."/>
            <person name="Quandt C.A."/>
            <person name="Sperisen C."/>
            <person name="Tritt A."/>
            <person name="Tisserant E."/>
            <person name="Crous P.W."/>
            <person name="Henrissat B."/>
            <person name="Nehls U."/>
            <person name="Egli S."/>
            <person name="Spatafora J.W."/>
            <person name="Grigoriev I.V."/>
            <person name="Martin F.M."/>
        </authorList>
    </citation>
    <scope>NUCLEOTIDE SEQUENCE [LARGE SCALE GENOMIC DNA]</scope>
    <source>
        <strain evidence="2 3">CBS 207.34</strain>
    </source>
</reference>
<keyword evidence="1" id="KW-1133">Transmembrane helix</keyword>
<dbReference type="Proteomes" id="UP000250140">
    <property type="component" value="Unassembled WGS sequence"/>
</dbReference>
<sequence>MTEVYPFNEAFSAGSLSRTLPVSTGMMGCGVLWKAFIFWMNVKLHVIVVFELQAMQSVLDLRGPVAGSGA</sequence>